<evidence type="ECO:0000256" key="4">
    <source>
        <dbReference type="ARBA" id="ARBA00022490"/>
    </source>
</evidence>
<comment type="caution">
    <text evidence="18">The sequence shown here is derived from an EMBL/GenBank/DDBJ whole genome shotgun (WGS) entry which is preliminary data.</text>
</comment>
<evidence type="ECO:0000256" key="10">
    <source>
        <dbReference type="ARBA" id="ARBA00022984"/>
    </source>
</evidence>
<evidence type="ECO:0000259" key="17">
    <source>
        <dbReference type="Pfam" id="PF08245"/>
    </source>
</evidence>
<dbReference type="Gene3D" id="3.40.1190.10">
    <property type="entry name" value="Mur-like, catalytic domain"/>
    <property type="match status" value="1"/>
</dbReference>
<evidence type="ECO:0000313" key="18">
    <source>
        <dbReference type="EMBL" id="NMC61967.1"/>
    </source>
</evidence>
<feature type="domain" description="Mur ligase C-terminal" evidence="16">
    <location>
        <begin position="312"/>
        <end position="442"/>
    </location>
</feature>
<gene>
    <name evidence="14" type="primary">murC</name>
    <name evidence="18" type="ORF">GYA55_02235</name>
</gene>
<evidence type="ECO:0000256" key="5">
    <source>
        <dbReference type="ARBA" id="ARBA00022598"/>
    </source>
</evidence>
<dbReference type="GO" id="GO:0008360">
    <property type="term" value="P:regulation of cell shape"/>
    <property type="evidence" value="ECO:0007669"/>
    <property type="project" value="UniProtKB-KW"/>
</dbReference>
<dbReference type="InterPro" id="IPR013221">
    <property type="entry name" value="Mur_ligase_cen"/>
</dbReference>
<dbReference type="EMBL" id="JAAZON010000092">
    <property type="protein sequence ID" value="NMC61967.1"/>
    <property type="molecule type" value="Genomic_DNA"/>
</dbReference>
<organism evidence="18 19">
    <name type="scientific">SAR324 cluster bacterium</name>
    <dbReference type="NCBI Taxonomy" id="2024889"/>
    <lineage>
        <taxon>Bacteria</taxon>
        <taxon>Deltaproteobacteria</taxon>
        <taxon>SAR324 cluster</taxon>
    </lineage>
</organism>
<keyword evidence="4 14" id="KW-0963">Cytoplasm</keyword>
<dbReference type="Pfam" id="PF08245">
    <property type="entry name" value="Mur_ligase_M"/>
    <property type="match status" value="1"/>
</dbReference>
<dbReference type="InterPro" id="IPR004101">
    <property type="entry name" value="Mur_ligase_C"/>
</dbReference>
<evidence type="ECO:0000256" key="7">
    <source>
        <dbReference type="ARBA" id="ARBA00022741"/>
    </source>
</evidence>
<keyword evidence="8 14" id="KW-0067">ATP-binding</keyword>
<dbReference type="EC" id="6.3.2.8" evidence="3 14"/>
<name>A0A7X9FPM4_9DELT</name>
<accession>A0A7X9FPM4</accession>
<comment type="similarity">
    <text evidence="14">Belongs to the MurCDEF family.</text>
</comment>
<dbReference type="InterPro" id="IPR036565">
    <property type="entry name" value="Mur-like_cat_sf"/>
</dbReference>
<keyword evidence="12 14" id="KW-0961">Cell wall biogenesis/degradation</keyword>
<reference evidence="18 19" key="1">
    <citation type="journal article" date="2020" name="Biotechnol. Biofuels">
        <title>New insights from the biogas microbiome by comprehensive genome-resolved metagenomics of nearly 1600 species originating from multiple anaerobic digesters.</title>
        <authorList>
            <person name="Campanaro S."/>
            <person name="Treu L."/>
            <person name="Rodriguez-R L.M."/>
            <person name="Kovalovszki A."/>
            <person name="Ziels R.M."/>
            <person name="Maus I."/>
            <person name="Zhu X."/>
            <person name="Kougias P.G."/>
            <person name="Basile A."/>
            <person name="Luo G."/>
            <person name="Schluter A."/>
            <person name="Konstantinidis K.T."/>
            <person name="Angelidaki I."/>
        </authorList>
    </citation>
    <scope>NUCLEOTIDE SEQUENCE [LARGE SCALE GENOMIC DNA]</scope>
    <source>
        <strain evidence="18">AS27yjCOA_65</strain>
    </source>
</reference>
<keyword evidence="11 14" id="KW-0131">Cell cycle</keyword>
<sequence length="460" mass="49878">MYNPKLHFHFTGIGGVGMSGIAEVLINLGFTVSGSDLKPIESCSRLISLGARVFQGHRVENLPKEASLLVYSSAVSSDNPELIEAKRRGIAVIPRAEVLAELMRLKYGVAVAGSHGKTTTTSLVAAVMEAGNLDPTVIIGGVVKAMGTGSRLGKGDFLVAESDESDRSFLLLKPTVAVVTNIDEEHLSAYNSLKDLEDSFAKFVEAVPFYGLSIFCIDDPRVRNLSMDYTKRKETYGFSPDAQVRAENLEFVDGATHFDIYHQSKKLFRLRLPMPGRHFAQNALAAVAVGLEFCVSESAIKEALESFSGVGRRLELLPVVNGITIINDYGHHPSEVKASIAAVRAGWGKTMGRLHVVFQPHRYSRTRDCFASFLDAFSSADTLIISDIYPASEAPIEGVTSEKLEAAIVHPSKTYVGSLDNVIPKLLPSLNDGDFVLFLGAGSIGTLPEKLYQTLCKNPR</sequence>
<evidence type="ECO:0000256" key="6">
    <source>
        <dbReference type="ARBA" id="ARBA00022618"/>
    </source>
</evidence>
<evidence type="ECO:0000256" key="13">
    <source>
        <dbReference type="ARBA" id="ARBA00047833"/>
    </source>
</evidence>
<protein>
    <recommendedName>
        <fullName evidence="3 14">UDP-N-acetylmuramate--L-alanine ligase</fullName>
        <ecNumber evidence="3 14">6.3.2.8</ecNumber>
    </recommendedName>
    <alternativeName>
        <fullName evidence="14">UDP-N-acetylmuramoyl-L-alanine synthetase</fullName>
    </alternativeName>
</protein>
<comment type="subcellular location">
    <subcellularLocation>
        <location evidence="1 14">Cytoplasm</location>
    </subcellularLocation>
</comment>
<dbReference type="InterPro" id="IPR050061">
    <property type="entry name" value="MurCDEF_pg_biosynth"/>
</dbReference>
<evidence type="ECO:0000256" key="14">
    <source>
        <dbReference type="HAMAP-Rule" id="MF_00046"/>
    </source>
</evidence>
<keyword evidence="10 14" id="KW-0573">Peptidoglycan synthesis</keyword>
<dbReference type="GO" id="GO:0071555">
    <property type="term" value="P:cell wall organization"/>
    <property type="evidence" value="ECO:0007669"/>
    <property type="project" value="UniProtKB-KW"/>
</dbReference>
<dbReference type="InterPro" id="IPR000713">
    <property type="entry name" value="Mur_ligase_N"/>
</dbReference>
<keyword evidence="9 14" id="KW-0133">Cell shape</keyword>
<evidence type="ECO:0000256" key="8">
    <source>
        <dbReference type="ARBA" id="ARBA00022840"/>
    </source>
</evidence>
<evidence type="ECO:0000256" key="1">
    <source>
        <dbReference type="ARBA" id="ARBA00004496"/>
    </source>
</evidence>
<dbReference type="GO" id="GO:0005737">
    <property type="term" value="C:cytoplasm"/>
    <property type="evidence" value="ECO:0007669"/>
    <property type="project" value="UniProtKB-SubCell"/>
</dbReference>
<dbReference type="SUPFAM" id="SSF53244">
    <property type="entry name" value="MurD-like peptide ligases, peptide-binding domain"/>
    <property type="match status" value="1"/>
</dbReference>
<evidence type="ECO:0000256" key="11">
    <source>
        <dbReference type="ARBA" id="ARBA00023306"/>
    </source>
</evidence>
<comment type="function">
    <text evidence="14">Cell wall formation.</text>
</comment>
<comment type="pathway">
    <text evidence="2 14">Cell wall biogenesis; peptidoglycan biosynthesis.</text>
</comment>
<dbReference type="AlphaFoldDB" id="A0A7X9FPM4"/>
<dbReference type="GO" id="GO:0009252">
    <property type="term" value="P:peptidoglycan biosynthetic process"/>
    <property type="evidence" value="ECO:0007669"/>
    <property type="project" value="UniProtKB-UniRule"/>
</dbReference>
<evidence type="ECO:0000259" key="16">
    <source>
        <dbReference type="Pfam" id="PF02875"/>
    </source>
</evidence>
<dbReference type="GO" id="GO:0051301">
    <property type="term" value="P:cell division"/>
    <property type="evidence" value="ECO:0007669"/>
    <property type="project" value="UniProtKB-KW"/>
</dbReference>
<dbReference type="UniPathway" id="UPA00219"/>
<evidence type="ECO:0000256" key="2">
    <source>
        <dbReference type="ARBA" id="ARBA00004752"/>
    </source>
</evidence>
<proteinExistence type="inferred from homology"/>
<dbReference type="PANTHER" id="PTHR43445:SF3">
    <property type="entry name" value="UDP-N-ACETYLMURAMATE--L-ALANINE LIGASE"/>
    <property type="match status" value="1"/>
</dbReference>
<feature type="domain" description="Mur ligase central" evidence="17">
    <location>
        <begin position="111"/>
        <end position="289"/>
    </location>
</feature>
<evidence type="ECO:0000256" key="12">
    <source>
        <dbReference type="ARBA" id="ARBA00023316"/>
    </source>
</evidence>
<dbReference type="HAMAP" id="MF_00046">
    <property type="entry name" value="MurC"/>
    <property type="match status" value="1"/>
</dbReference>
<dbReference type="Pfam" id="PF01225">
    <property type="entry name" value="Mur_ligase"/>
    <property type="match status" value="1"/>
</dbReference>
<dbReference type="Gene3D" id="3.40.50.720">
    <property type="entry name" value="NAD(P)-binding Rossmann-like Domain"/>
    <property type="match status" value="1"/>
</dbReference>
<keyword evidence="5 14" id="KW-0436">Ligase</keyword>
<dbReference type="InterPro" id="IPR036615">
    <property type="entry name" value="Mur_ligase_C_dom_sf"/>
</dbReference>
<dbReference type="SUPFAM" id="SSF53623">
    <property type="entry name" value="MurD-like peptide ligases, catalytic domain"/>
    <property type="match status" value="1"/>
</dbReference>
<dbReference type="GO" id="GO:0008763">
    <property type="term" value="F:UDP-N-acetylmuramate-L-alanine ligase activity"/>
    <property type="evidence" value="ECO:0007669"/>
    <property type="project" value="UniProtKB-UniRule"/>
</dbReference>
<dbReference type="NCBIfam" id="TIGR01082">
    <property type="entry name" value="murC"/>
    <property type="match status" value="1"/>
</dbReference>
<evidence type="ECO:0000256" key="3">
    <source>
        <dbReference type="ARBA" id="ARBA00012211"/>
    </source>
</evidence>
<feature type="domain" description="Mur ligase N-terminal catalytic" evidence="15">
    <location>
        <begin position="7"/>
        <end position="107"/>
    </location>
</feature>
<dbReference type="PANTHER" id="PTHR43445">
    <property type="entry name" value="UDP-N-ACETYLMURAMATE--L-ALANINE LIGASE-RELATED"/>
    <property type="match status" value="1"/>
</dbReference>
<dbReference type="Gene3D" id="3.90.190.20">
    <property type="entry name" value="Mur ligase, C-terminal domain"/>
    <property type="match status" value="1"/>
</dbReference>
<dbReference type="GO" id="GO:0005524">
    <property type="term" value="F:ATP binding"/>
    <property type="evidence" value="ECO:0007669"/>
    <property type="project" value="UniProtKB-UniRule"/>
</dbReference>
<dbReference type="Pfam" id="PF02875">
    <property type="entry name" value="Mur_ligase_C"/>
    <property type="match status" value="1"/>
</dbReference>
<keyword evidence="7 14" id="KW-0547">Nucleotide-binding</keyword>
<dbReference type="SUPFAM" id="SSF51984">
    <property type="entry name" value="MurCD N-terminal domain"/>
    <property type="match status" value="1"/>
</dbReference>
<feature type="binding site" evidence="14">
    <location>
        <begin position="113"/>
        <end position="119"/>
    </location>
    <ligand>
        <name>ATP</name>
        <dbReference type="ChEBI" id="CHEBI:30616"/>
    </ligand>
</feature>
<dbReference type="InterPro" id="IPR005758">
    <property type="entry name" value="UDP-N-AcMur_Ala_ligase_MurC"/>
</dbReference>
<comment type="catalytic activity">
    <reaction evidence="13 14">
        <text>UDP-N-acetyl-alpha-D-muramate + L-alanine + ATP = UDP-N-acetyl-alpha-D-muramoyl-L-alanine + ADP + phosphate + H(+)</text>
        <dbReference type="Rhea" id="RHEA:23372"/>
        <dbReference type="ChEBI" id="CHEBI:15378"/>
        <dbReference type="ChEBI" id="CHEBI:30616"/>
        <dbReference type="ChEBI" id="CHEBI:43474"/>
        <dbReference type="ChEBI" id="CHEBI:57972"/>
        <dbReference type="ChEBI" id="CHEBI:70757"/>
        <dbReference type="ChEBI" id="CHEBI:83898"/>
        <dbReference type="ChEBI" id="CHEBI:456216"/>
        <dbReference type="EC" id="6.3.2.8"/>
    </reaction>
</comment>
<evidence type="ECO:0000256" key="9">
    <source>
        <dbReference type="ARBA" id="ARBA00022960"/>
    </source>
</evidence>
<dbReference type="Proteomes" id="UP000524246">
    <property type="component" value="Unassembled WGS sequence"/>
</dbReference>
<evidence type="ECO:0000259" key="15">
    <source>
        <dbReference type="Pfam" id="PF01225"/>
    </source>
</evidence>
<keyword evidence="6 14" id="KW-0132">Cell division</keyword>
<evidence type="ECO:0000313" key="19">
    <source>
        <dbReference type="Proteomes" id="UP000524246"/>
    </source>
</evidence>